<feature type="transmembrane region" description="Helical" evidence="4">
    <location>
        <begin position="204"/>
        <end position="225"/>
    </location>
</feature>
<dbReference type="Proteomes" id="UP000050490">
    <property type="component" value="Unassembled WGS sequence"/>
</dbReference>
<dbReference type="Pfam" id="PF07690">
    <property type="entry name" value="MFS_1"/>
    <property type="match status" value="1"/>
</dbReference>
<feature type="domain" description="Major facilitator superfamily (MFS) profile" evidence="5">
    <location>
        <begin position="78"/>
        <end position="456"/>
    </location>
</feature>
<evidence type="ECO:0000313" key="9">
    <source>
        <dbReference type="Proteomes" id="UP000275613"/>
    </source>
</evidence>
<feature type="transmembrane region" description="Helical" evidence="4">
    <location>
        <begin position="231"/>
        <end position="252"/>
    </location>
</feature>
<dbReference type="AlphaFoldDB" id="A0A0N8RGS2"/>
<keyword evidence="3 4" id="KW-0472">Membrane</keyword>
<reference evidence="6 8" key="1">
    <citation type="submission" date="2015-09" db="EMBL/GenBank/DDBJ databases">
        <title>Genome announcement of multiple Pseudomonas syringae strains.</title>
        <authorList>
            <person name="Thakur S."/>
            <person name="Wang P.W."/>
            <person name="Gong Y."/>
            <person name="Weir B.S."/>
            <person name="Guttman D.S."/>
        </authorList>
    </citation>
    <scope>NUCLEOTIDE SEQUENCE [LARGE SCALE GENOMIC DNA]</scope>
    <source>
        <strain evidence="6 8">ICMP4455</strain>
    </source>
</reference>
<dbReference type="PROSITE" id="PS50850">
    <property type="entry name" value="MFS"/>
    <property type="match status" value="1"/>
</dbReference>
<evidence type="ECO:0000256" key="2">
    <source>
        <dbReference type="ARBA" id="ARBA00022989"/>
    </source>
</evidence>
<comment type="caution">
    <text evidence="6">The sequence shown here is derived from an EMBL/GenBank/DDBJ whole genome shotgun (WGS) entry which is preliminary data.</text>
</comment>
<keyword evidence="2 4" id="KW-1133">Transmembrane helix</keyword>
<feature type="transmembrane region" description="Helical" evidence="4">
    <location>
        <begin position="113"/>
        <end position="133"/>
    </location>
</feature>
<dbReference type="InterPro" id="IPR020846">
    <property type="entry name" value="MFS_dom"/>
</dbReference>
<dbReference type="EMBL" id="RBPV01000451">
    <property type="protein sequence ID" value="RMO51009.1"/>
    <property type="molecule type" value="Genomic_DNA"/>
</dbReference>
<dbReference type="InterPro" id="IPR050327">
    <property type="entry name" value="Proton-linked_MCT"/>
</dbReference>
<feature type="transmembrane region" description="Helical" evidence="4">
    <location>
        <begin position="280"/>
        <end position="304"/>
    </location>
</feature>
<dbReference type="InterPro" id="IPR036259">
    <property type="entry name" value="MFS_trans_sf"/>
</dbReference>
<evidence type="ECO:0000256" key="3">
    <source>
        <dbReference type="ARBA" id="ARBA00023136"/>
    </source>
</evidence>
<evidence type="ECO:0000313" key="7">
    <source>
        <dbReference type="EMBL" id="RMO51009.1"/>
    </source>
</evidence>
<evidence type="ECO:0000256" key="1">
    <source>
        <dbReference type="ARBA" id="ARBA00022692"/>
    </source>
</evidence>
<organism evidence="6 8">
    <name type="scientific">Pseudomonas amygdali pv. eriobotryae</name>
    <dbReference type="NCBI Taxonomy" id="129137"/>
    <lineage>
        <taxon>Bacteria</taxon>
        <taxon>Pseudomonadati</taxon>
        <taxon>Pseudomonadota</taxon>
        <taxon>Gammaproteobacteria</taxon>
        <taxon>Pseudomonadales</taxon>
        <taxon>Pseudomonadaceae</taxon>
        <taxon>Pseudomonas</taxon>
        <taxon>Pseudomonas amygdali</taxon>
    </lineage>
</organism>
<evidence type="ECO:0000259" key="5">
    <source>
        <dbReference type="PROSITE" id="PS50850"/>
    </source>
</evidence>
<proteinExistence type="predicted"/>
<keyword evidence="1 4" id="KW-0812">Transmembrane</keyword>
<dbReference type="GO" id="GO:0022857">
    <property type="term" value="F:transmembrane transporter activity"/>
    <property type="evidence" value="ECO:0007669"/>
    <property type="project" value="InterPro"/>
</dbReference>
<reference evidence="7 9" key="2">
    <citation type="submission" date="2018-08" db="EMBL/GenBank/DDBJ databases">
        <title>Recombination of ecologically and evolutionarily significant loci maintains genetic cohesion in the Pseudomonas syringae species complex.</title>
        <authorList>
            <person name="Dillon M."/>
            <person name="Thakur S."/>
            <person name="Almeida R.N.D."/>
            <person name="Weir B.S."/>
            <person name="Guttman D.S."/>
        </authorList>
    </citation>
    <scope>NUCLEOTIDE SEQUENCE [LARGE SCALE GENOMIC DNA]</scope>
    <source>
        <strain evidence="7 9">ICMP 4316</strain>
    </source>
</reference>
<gene>
    <name evidence="6" type="ORF">ALO70_02024</name>
    <name evidence="7" type="ORF">ALQ39_02742</name>
</gene>
<name>A0A0N8RGS2_PSEA0</name>
<dbReference type="Gene3D" id="1.20.1250.20">
    <property type="entry name" value="MFS general substrate transporter like domains"/>
    <property type="match status" value="1"/>
</dbReference>
<evidence type="ECO:0000256" key="4">
    <source>
        <dbReference type="SAM" id="Phobius"/>
    </source>
</evidence>
<dbReference type="InterPro" id="IPR011701">
    <property type="entry name" value="MFS"/>
</dbReference>
<dbReference type="PANTHER" id="PTHR11360:SF308">
    <property type="entry name" value="BLL3089 PROTEIN"/>
    <property type="match status" value="1"/>
</dbReference>
<feature type="transmembrane region" description="Helical" evidence="4">
    <location>
        <begin position="170"/>
        <end position="192"/>
    </location>
</feature>
<dbReference type="SUPFAM" id="SSF103473">
    <property type="entry name" value="MFS general substrate transporter"/>
    <property type="match status" value="1"/>
</dbReference>
<sequence length="460" mass="48889">MLWHGHCLIEMGKRPTRCGALGNVSMIGKTISSRERKIAGCAITLRRGLQTLNVGNDPDDQKCGMIMAEKYNQPSFLSVFLLGLAQILSWGGSFFVMAVLVTPIVEDTGWARQWVYGALSISILLSGLLSPWMGKLISQHGGRRVLASSGLVLSVGLFAAGMATNIVVFVIAWLVIGLGMAIGLYDALFATLGKTYGAQSRAAISKITLISGFATTISWPVVAWLVQAWGWRSACEIFALVLAVTVAPLYLISIPRDSAPRDNVKHVQKASSFLDGQRSVFRVMTAAFTLAAIIMTAVSIQLISLLQAQGVGLTAAIGIAALIGPAQVGARLLDGFFGKELHPIWPTIASAVLVAIGLAFVLASPLLATIGILVYGTGSGMRAIVRGTLPMALFDKDIYPVVIGKIARPALMAQAITPLVGGWIQGRWGAGFTLEVLFLLAVINVVLVIVLFYKARAVFA</sequence>
<feature type="transmembrane region" description="Helical" evidence="4">
    <location>
        <begin position="310"/>
        <end position="332"/>
    </location>
</feature>
<dbReference type="Proteomes" id="UP000275613">
    <property type="component" value="Unassembled WGS sequence"/>
</dbReference>
<protein>
    <submittedName>
        <fullName evidence="6">MFS transporter</fullName>
    </submittedName>
</protein>
<accession>A0A0N8RGS2</accession>
<evidence type="ECO:0000313" key="8">
    <source>
        <dbReference type="Proteomes" id="UP000050490"/>
    </source>
</evidence>
<dbReference type="EMBL" id="LJQI01000263">
    <property type="protein sequence ID" value="KPX26783.1"/>
    <property type="molecule type" value="Genomic_DNA"/>
</dbReference>
<feature type="transmembrane region" description="Helical" evidence="4">
    <location>
        <begin position="145"/>
        <end position="164"/>
    </location>
</feature>
<dbReference type="PANTHER" id="PTHR11360">
    <property type="entry name" value="MONOCARBOXYLATE TRANSPORTER"/>
    <property type="match status" value="1"/>
</dbReference>
<feature type="transmembrane region" description="Helical" evidence="4">
    <location>
        <begin position="430"/>
        <end position="453"/>
    </location>
</feature>
<evidence type="ECO:0000313" key="6">
    <source>
        <dbReference type="EMBL" id="KPX26783.1"/>
    </source>
</evidence>
<dbReference type="PATRIC" id="fig|129137.4.peg.2914"/>
<feature type="transmembrane region" description="Helical" evidence="4">
    <location>
        <begin position="76"/>
        <end position="101"/>
    </location>
</feature>